<gene>
    <name evidence="1" type="ORF">GCM10009433_12030</name>
</gene>
<comment type="caution">
    <text evidence="1">The sequence shown here is derived from an EMBL/GenBank/DDBJ whole genome shotgun (WGS) entry which is preliminary data.</text>
</comment>
<evidence type="ECO:0000313" key="1">
    <source>
        <dbReference type="EMBL" id="GAA0756549.1"/>
    </source>
</evidence>
<dbReference type="CDD" id="cd07040">
    <property type="entry name" value="HP"/>
    <property type="match status" value="1"/>
</dbReference>
<accession>A0ABP3VE57</accession>
<reference evidence="2" key="1">
    <citation type="journal article" date="2019" name="Int. J. Syst. Evol. Microbiol.">
        <title>The Global Catalogue of Microorganisms (GCM) 10K type strain sequencing project: providing services to taxonomists for standard genome sequencing and annotation.</title>
        <authorList>
            <consortium name="The Broad Institute Genomics Platform"/>
            <consortium name="The Broad Institute Genome Sequencing Center for Infectious Disease"/>
            <person name="Wu L."/>
            <person name="Ma J."/>
        </authorList>
    </citation>
    <scope>NUCLEOTIDE SEQUENCE [LARGE SCALE GENOMIC DNA]</scope>
    <source>
        <strain evidence="2">JCM 16231</strain>
    </source>
</reference>
<proteinExistence type="predicted"/>
<dbReference type="InterPro" id="IPR029033">
    <property type="entry name" value="His_PPase_superfam"/>
</dbReference>
<evidence type="ECO:0008006" key="3">
    <source>
        <dbReference type="Google" id="ProtNLM"/>
    </source>
</evidence>
<dbReference type="RefSeq" id="WP_224453745.1">
    <property type="nucleotide sequence ID" value="NZ_BAAAGG010000005.1"/>
</dbReference>
<dbReference type="Pfam" id="PF00300">
    <property type="entry name" value="His_Phos_1"/>
    <property type="match status" value="1"/>
</dbReference>
<sequence length="195" mass="22753">MKTKHLLLSLSFITLLFSCQNSEENTFQFDIPEGKAPMATTYYFVRHAGKDTTDSQNKDPQLTEEGIRRANYLATYFADKELDLFYSTDYSRTIQTLIPTIHHYKGDILSYDPRKDSLFTHDFWKTTYGKNVLVVGHSNTSPKFVNEIISETKYEHLDENTYDVFFQIKIDKNLNVMDSLITKKVPANFNYNQEL</sequence>
<keyword evidence="2" id="KW-1185">Reference proteome</keyword>
<dbReference type="Gene3D" id="3.40.50.1240">
    <property type="entry name" value="Phosphoglycerate mutase-like"/>
    <property type="match status" value="1"/>
</dbReference>
<dbReference type="InterPro" id="IPR013078">
    <property type="entry name" value="His_Pase_superF_clade-1"/>
</dbReference>
<dbReference type="EMBL" id="BAAAGG010000005">
    <property type="protein sequence ID" value="GAA0756549.1"/>
    <property type="molecule type" value="Genomic_DNA"/>
</dbReference>
<evidence type="ECO:0000313" key="2">
    <source>
        <dbReference type="Proteomes" id="UP001500185"/>
    </source>
</evidence>
<dbReference type="SUPFAM" id="SSF53254">
    <property type="entry name" value="Phosphoglycerate mutase-like"/>
    <property type="match status" value="1"/>
</dbReference>
<organism evidence="1 2">
    <name type="scientific">Psychroflexus lacisalsi</name>
    <dbReference type="NCBI Taxonomy" id="503928"/>
    <lineage>
        <taxon>Bacteria</taxon>
        <taxon>Pseudomonadati</taxon>
        <taxon>Bacteroidota</taxon>
        <taxon>Flavobacteriia</taxon>
        <taxon>Flavobacteriales</taxon>
        <taxon>Flavobacteriaceae</taxon>
        <taxon>Psychroflexus</taxon>
    </lineage>
</organism>
<protein>
    <recommendedName>
        <fullName evidence="3">Histidine phosphatase family protein</fullName>
    </recommendedName>
</protein>
<dbReference type="PROSITE" id="PS51257">
    <property type="entry name" value="PROKAR_LIPOPROTEIN"/>
    <property type="match status" value="1"/>
</dbReference>
<dbReference type="Proteomes" id="UP001500185">
    <property type="component" value="Unassembled WGS sequence"/>
</dbReference>
<name>A0ABP3VE57_9FLAO</name>